<protein>
    <submittedName>
        <fullName evidence="2">Uncharacterized protein</fullName>
    </submittedName>
</protein>
<comment type="caution">
    <text evidence="2">The sequence shown here is derived from an EMBL/GenBank/DDBJ whole genome shotgun (WGS) entry which is preliminary data.</text>
</comment>
<evidence type="ECO:0000313" key="2">
    <source>
        <dbReference type="EMBL" id="PLT44980.1"/>
    </source>
</evidence>
<keyword evidence="3" id="KW-1185">Reference proteome</keyword>
<name>A0A2N5N3T3_9BACL</name>
<feature type="compositionally biased region" description="Low complexity" evidence="1">
    <location>
        <begin position="32"/>
        <end position="43"/>
    </location>
</feature>
<dbReference type="AlphaFoldDB" id="A0A2N5N3T3"/>
<proteinExistence type="predicted"/>
<sequence>MTALLVLLSVQPDLMLQLEKRWQADGKAQPQAAASEGSASSAGKPLHFQGGLEETEAGAVLNVFMPHSVQPIPLSAVKITEASEWQEGARTIAFEQTVNDYTSRGNGFQLMGAGGEPEERVFEVGKHASNELDIVPTSFYGDSAFKLEGKCGWGEEKKPCSLWVDRSQEQIRVFFPVGKKLEQETDIDGDGEPELIVTEPSNRIMIYKRNVDGTKAASVQDALDRSSTFRLELDERTGAITDPSTGTTYRYEADGKEIRLLPEKP</sequence>
<organism evidence="2 3">
    <name type="scientific">Paenibacillus pasadenensis</name>
    <dbReference type="NCBI Taxonomy" id="217090"/>
    <lineage>
        <taxon>Bacteria</taxon>
        <taxon>Bacillati</taxon>
        <taxon>Bacillota</taxon>
        <taxon>Bacilli</taxon>
        <taxon>Bacillales</taxon>
        <taxon>Paenibacillaceae</taxon>
        <taxon>Paenibacillus</taxon>
    </lineage>
</organism>
<reference evidence="2 3" key="1">
    <citation type="submission" date="2017-05" db="EMBL/GenBank/DDBJ databases">
        <title>Functional genome analysis of Paenibacillus pasadenensis strain R16: insights on endophytic life style and antifungal activity.</title>
        <authorList>
            <person name="Passera A."/>
            <person name="Marcolungo L."/>
            <person name="Casati P."/>
            <person name="Brasca M."/>
            <person name="Quaglino F."/>
            <person name="Delledonne M."/>
        </authorList>
    </citation>
    <scope>NUCLEOTIDE SEQUENCE [LARGE SCALE GENOMIC DNA]</scope>
    <source>
        <strain evidence="2 3">R16</strain>
    </source>
</reference>
<evidence type="ECO:0000313" key="3">
    <source>
        <dbReference type="Proteomes" id="UP000234789"/>
    </source>
</evidence>
<dbReference type="EMBL" id="NFEZ01000004">
    <property type="protein sequence ID" value="PLT44980.1"/>
    <property type="molecule type" value="Genomic_DNA"/>
</dbReference>
<feature type="region of interest" description="Disordered" evidence="1">
    <location>
        <begin position="27"/>
        <end position="48"/>
    </location>
</feature>
<evidence type="ECO:0000256" key="1">
    <source>
        <dbReference type="SAM" id="MobiDB-lite"/>
    </source>
</evidence>
<gene>
    <name evidence="2" type="ORF">B8V81_3411</name>
</gene>
<dbReference type="Proteomes" id="UP000234789">
    <property type="component" value="Unassembled WGS sequence"/>
</dbReference>
<accession>A0A2N5N3T3</accession>